<dbReference type="InterPro" id="IPR032974">
    <property type="entry name" value="Polypren_kinase"/>
</dbReference>
<evidence type="ECO:0000256" key="1">
    <source>
        <dbReference type="ARBA" id="ARBA00004477"/>
    </source>
</evidence>
<dbReference type="GO" id="GO:0004168">
    <property type="term" value="F:dolichol kinase activity"/>
    <property type="evidence" value="ECO:0007669"/>
    <property type="project" value="UniProtKB-EC"/>
</dbReference>
<feature type="compositionally biased region" description="Basic and acidic residues" evidence="10">
    <location>
        <begin position="151"/>
        <end position="166"/>
    </location>
</feature>
<evidence type="ECO:0000256" key="3">
    <source>
        <dbReference type="ARBA" id="ARBA00012132"/>
    </source>
</evidence>
<dbReference type="GO" id="GO:0005789">
    <property type="term" value="C:endoplasmic reticulum membrane"/>
    <property type="evidence" value="ECO:0007669"/>
    <property type="project" value="UniProtKB-SubCell"/>
</dbReference>
<accession>A0A139IU81</accession>
<evidence type="ECO:0000256" key="4">
    <source>
        <dbReference type="ARBA" id="ARBA00022679"/>
    </source>
</evidence>
<feature type="compositionally biased region" description="Basic and acidic residues" evidence="10">
    <location>
        <begin position="26"/>
        <end position="35"/>
    </location>
</feature>
<evidence type="ECO:0000256" key="6">
    <source>
        <dbReference type="ARBA" id="ARBA00022777"/>
    </source>
</evidence>
<gene>
    <name evidence="12" type="ORF">AC579_7698</name>
</gene>
<keyword evidence="7" id="KW-0256">Endoplasmic reticulum</keyword>
<organism evidence="12 13">
    <name type="scientific">Pseudocercospora musae</name>
    <dbReference type="NCBI Taxonomy" id="113226"/>
    <lineage>
        <taxon>Eukaryota</taxon>
        <taxon>Fungi</taxon>
        <taxon>Dikarya</taxon>
        <taxon>Ascomycota</taxon>
        <taxon>Pezizomycotina</taxon>
        <taxon>Dothideomycetes</taxon>
        <taxon>Dothideomycetidae</taxon>
        <taxon>Mycosphaerellales</taxon>
        <taxon>Mycosphaerellaceae</taxon>
        <taxon>Pseudocercospora</taxon>
    </lineage>
</organism>
<dbReference type="EMBL" id="LFZO01000010">
    <property type="protein sequence ID" value="KXT18190.1"/>
    <property type="molecule type" value="Genomic_DNA"/>
</dbReference>
<dbReference type="AlphaFoldDB" id="A0A139IU81"/>
<proteinExistence type="inferred from homology"/>
<feature type="transmembrane region" description="Helical" evidence="11">
    <location>
        <begin position="769"/>
        <end position="790"/>
    </location>
</feature>
<keyword evidence="5 11" id="KW-0812">Transmembrane</keyword>
<feature type="compositionally biased region" description="Polar residues" evidence="10">
    <location>
        <begin position="538"/>
        <end position="548"/>
    </location>
</feature>
<evidence type="ECO:0000256" key="9">
    <source>
        <dbReference type="ARBA" id="ARBA00023136"/>
    </source>
</evidence>
<dbReference type="PANTHER" id="PTHR13205:SF15">
    <property type="entry name" value="DOLICHOL KINASE"/>
    <property type="match status" value="1"/>
</dbReference>
<name>A0A139IU81_9PEZI</name>
<keyword evidence="13" id="KW-1185">Reference proteome</keyword>
<evidence type="ECO:0000256" key="10">
    <source>
        <dbReference type="SAM" id="MobiDB-lite"/>
    </source>
</evidence>
<reference evidence="12 13" key="1">
    <citation type="submission" date="2015-07" db="EMBL/GenBank/DDBJ databases">
        <title>Comparative genomics of the Sigatoka disease complex on banana suggests a link between parallel evolutionary changes in Pseudocercospora fijiensis and Pseudocercospora eumusae and increased virulence on the banana host.</title>
        <authorList>
            <person name="Chang T.-C."/>
            <person name="Salvucci A."/>
            <person name="Crous P.W."/>
            <person name="Stergiopoulos I."/>
        </authorList>
    </citation>
    <scope>NUCLEOTIDE SEQUENCE [LARGE SCALE GENOMIC DNA]</scope>
    <source>
        <strain evidence="12 13">CBS 116634</strain>
    </source>
</reference>
<evidence type="ECO:0000256" key="11">
    <source>
        <dbReference type="SAM" id="Phobius"/>
    </source>
</evidence>
<feature type="compositionally biased region" description="Pro residues" evidence="10">
    <location>
        <begin position="1"/>
        <end position="10"/>
    </location>
</feature>
<keyword evidence="8 11" id="KW-1133">Transmembrane helix</keyword>
<evidence type="ECO:0000256" key="5">
    <source>
        <dbReference type="ARBA" id="ARBA00022692"/>
    </source>
</evidence>
<dbReference type="STRING" id="113226.A0A139IU81"/>
<evidence type="ECO:0000256" key="7">
    <source>
        <dbReference type="ARBA" id="ARBA00022824"/>
    </source>
</evidence>
<feature type="transmembrane region" description="Helical" evidence="11">
    <location>
        <begin position="673"/>
        <end position="694"/>
    </location>
</feature>
<dbReference type="PANTHER" id="PTHR13205">
    <property type="entry name" value="TRANSMEMBRANE PROTEIN 15-RELATED"/>
    <property type="match status" value="1"/>
</dbReference>
<feature type="compositionally biased region" description="Basic and acidic residues" evidence="10">
    <location>
        <begin position="525"/>
        <end position="535"/>
    </location>
</feature>
<feature type="transmembrane region" description="Helical" evidence="11">
    <location>
        <begin position="706"/>
        <end position="736"/>
    </location>
</feature>
<keyword evidence="9 11" id="KW-0472">Membrane</keyword>
<feature type="compositionally biased region" description="Polar residues" evidence="10">
    <location>
        <begin position="83"/>
        <end position="95"/>
    </location>
</feature>
<comment type="similarity">
    <text evidence="2">Belongs to the polyprenol kinase family.</text>
</comment>
<feature type="compositionally biased region" description="Polar residues" evidence="10">
    <location>
        <begin position="475"/>
        <end position="489"/>
    </location>
</feature>
<dbReference type="GO" id="GO:0043048">
    <property type="term" value="P:dolichyl monophosphate biosynthetic process"/>
    <property type="evidence" value="ECO:0007669"/>
    <property type="project" value="TreeGrafter"/>
</dbReference>
<feature type="region of interest" description="Disordered" evidence="10">
    <location>
        <begin position="460"/>
        <end position="489"/>
    </location>
</feature>
<comment type="subcellular location">
    <subcellularLocation>
        <location evidence="1">Endoplasmic reticulum membrane</location>
        <topology evidence="1">Multi-pass membrane protein</topology>
    </subcellularLocation>
</comment>
<feature type="transmembrane region" description="Helical" evidence="11">
    <location>
        <begin position="810"/>
        <end position="829"/>
    </location>
</feature>
<comment type="caution">
    <text evidence="12">The sequence shown here is derived from an EMBL/GenBank/DDBJ whole genome shotgun (WGS) entry which is preliminary data.</text>
</comment>
<keyword evidence="6" id="KW-0418">Kinase</keyword>
<evidence type="ECO:0000256" key="8">
    <source>
        <dbReference type="ARBA" id="ARBA00022989"/>
    </source>
</evidence>
<dbReference type="Proteomes" id="UP000073492">
    <property type="component" value="Unassembled WGS sequence"/>
</dbReference>
<feature type="transmembrane region" description="Helical" evidence="11">
    <location>
        <begin position="574"/>
        <end position="596"/>
    </location>
</feature>
<protein>
    <recommendedName>
        <fullName evidence="3">dolichol kinase</fullName>
        <ecNumber evidence="3">2.7.1.108</ecNumber>
    </recommendedName>
</protein>
<evidence type="ECO:0000313" key="13">
    <source>
        <dbReference type="Proteomes" id="UP000073492"/>
    </source>
</evidence>
<dbReference type="OrthoDB" id="377083at2759"/>
<feature type="region of interest" description="Disordered" evidence="10">
    <location>
        <begin position="1"/>
        <end position="166"/>
    </location>
</feature>
<dbReference type="EC" id="2.7.1.108" evidence="3"/>
<evidence type="ECO:0000313" key="12">
    <source>
        <dbReference type="EMBL" id="KXT18190.1"/>
    </source>
</evidence>
<sequence length="979" mass="108988">MNGLKPPDPAPKAFHDEDAVAVTTAEAERLREFSRTPRPYLQRGETISQDPKCAGPADVRVKDNASTIGSENARPAREHWQRDSGQASISGSDSGTEADDERASFVKALPSSTVRPRKGLKTGEQDEDALLTPSQLDDRERELRGYFFEQTSEKPTGDAQKEKEDREKLQKRRWAEFVRRSSEVVLMGVIVVAVLSGNGVGRMAWIWRRELLSHVLTIMALIVSYPVKLSVVDTAATHTSVWHRFRVPASFDPATVLYPPLLPVLVALSVAPSNPAVILPNIILGLASLPQRLFPRSSRLGGSNAVHWMLTIIPLIVSENTEWPDKKSPPLPYSLKTPNGLSPETLVSLYPLHHALMQPLAYLTSTSLLISELHLLSAVLVNLLLLVSSPQAVILKSCLWIGGIPLFVLCRPVLHWNVTLARIPKWKLRRPGHTAEERKSLVDAVSDLIHLQRAAGAFSTKRDDSDADEDIASKSIKQQTNGRPTRNASQLVMPTFKTNLFRTESRPESAQHTYDSEKIDVVLRPRRNTVPEREPPGTNDTSTRQASGSRRRVKSTNLLWCLQLTPDQAWRRKWLYAGIVYLCIITIIFVLVRWYVSTRALFHLEPVGWAIGYLFGQLPWLHSTITDFKLDFWIPLPNLPDFDVNRITLAVPMHIDAVRDTTIGAANVRLLLVAYWVLVLLLGLLTVFSLTAFVEVDTRRKVFHGVMVAMFVPTAFVDPCFCALALALVLAIFLILEVIRAGQVPPIGNAIGRFVAPYVDGRDLRGPVVVSHIFLLIGCAVPLWFSLASIQRGGDLPWRDWELADNKREVAMVSGVICVGMGDAAASLIGRRYGRRKWIWVGGKSLEGSAAFAVAVTIGLMAARAWQCFGGWNDANQALSFDESNWTHFTLDWMWALFKAVFCACGASFMEAVLTGANDNVVVPVALWLLVKGRGVWETRDAWRRALSLQTTICGVSDRTERLFDQSTDFYGIRLKIES</sequence>
<keyword evidence="4" id="KW-0808">Transferase</keyword>
<feature type="region of interest" description="Disordered" evidence="10">
    <location>
        <begin position="525"/>
        <end position="550"/>
    </location>
</feature>
<evidence type="ECO:0000256" key="2">
    <source>
        <dbReference type="ARBA" id="ARBA00010794"/>
    </source>
</evidence>